<name>A0A8J2MA95_9BILA</name>
<dbReference type="PANTHER" id="PTHR34401">
    <property type="entry name" value="PROTEIN CBG12388-RELATED"/>
    <property type="match status" value="1"/>
</dbReference>
<evidence type="ECO:0000313" key="2">
    <source>
        <dbReference type="EMBL" id="CAG9538696.1"/>
    </source>
</evidence>
<proteinExistence type="predicted"/>
<dbReference type="PANTHER" id="PTHR34401:SF6">
    <property type="entry name" value="DUF19 DOMAIN-CONTAINING PROTEIN"/>
    <property type="match status" value="1"/>
</dbReference>
<protein>
    <submittedName>
        <fullName evidence="2">Uncharacterized protein</fullName>
    </submittedName>
</protein>
<dbReference type="AlphaFoldDB" id="A0A8J2MA95"/>
<feature type="transmembrane region" description="Helical" evidence="1">
    <location>
        <begin position="6"/>
        <end position="24"/>
    </location>
</feature>
<dbReference type="EMBL" id="CAKAEH010001692">
    <property type="protein sequence ID" value="CAG9538696.1"/>
    <property type="molecule type" value="Genomic_DNA"/>
</dbReference>
<keyword evidence="1" id="KW-0472">Membrane</keyword>
<evidence type="ECO:0000313" key="3">
    <source>
        <dbReference type="Proteomes" id="UP000746747"/>
    </source>
</evidence>
<comment type="caution">
    <text evidence="2">The sequence shown here is derived from an EMBL/GenBank/DDBJ whole genome shotgun (WGS) entry which is preliminary data.</text>
</comment>
<dbReference type="Proteomes" id="UP000746747">
    <property type="component" value="Unassembled WGS sequence"/>
</dbReference>
<sequence length="196" mass="22271">MSRTGFMAIVFIIFILNGLVTSLMRRCRCEEDDECRDEALNLVDNCSINCGYNLAPIGGNIQDMVNCFGKQGPAIQAEDICLRRKINYECDNQPQPTFINKTNFDNLEFAFNETTKPIIGSLMQKIYESLIAIFKCGYDLADRETLLNFMKDCVGAYPQFYSEQIQACHCLLHKLHLMKLIGACIHIGNPFLKGFK</sequence>
<keyword evidence="1" id="KW-1133">Transmembrane helix</keyword>
<dbReference type="OrthoDB" id="5819305at2759"/>
<organism evidence="2 3">
    <name type="scientific">Cercopithifilaria johnstoni</name>
    <dbReference type="NCBI Taxonomy" id="2874296"/>
    <lineage>
        <taxon>Eukaryota</taxon>
        <taxon>Metazoa</taxon>
        <taxon>Ecdysozoa</taxon>
        <taxon>Nematoda</taxon>
        <taxon>Chromadorea</taxon>
        <taxon>Rhabditida</taxon>
        <taxon>Spirurina</taxon>
        <taxon>Spiruromorpha</taxon>
        <taxon>Filarioidea</taxon>
        <taxon>Onchocercidae</taxon>
        <taxon>Cercopithifilaria</taxon>
    </lineage>
</organism>
<keyword evidence="1" id="KW-0812">Transmembrane</keyword>
<reference evidence="2" key="1">
    <citation type="submission" date="2021-09" db="EMBL/GenBank/DDBJ databases">
        <authorList>
            <consortium name="Pathogen Informatics"/>
        </authorList>
    </citation>
    <scope>NUCLEOTIDE SEQUENCE</scope>
</reference>
<keyword evidence="3" id="KW-1185">Reference proteome</keyword>
<accession>A0A8J2MA95</accession>
<evidence type="ECO:0000256" key="1">
    <source>
        <dbReference type="SAM" id="Phobius"/>
    </source>
</evidence>
<gene>
    <name evidence="2" type="ORF">CJOHNSTONI_LOCUS8378</name>
</gene>